<reference evidence="3 4" key="1">
    <citation type="journal article" date="2020" name="bioRxiv">
        <title>Whole genome comparisons of ergot fungi reveals the divergence and evolution of species within the genus Claviceps are the result of varying mechanisms driving genome evolution and host range expansion.</title>
        <authorList>
            <person name="Wyka S.A."/>
            <person name="Mondo S.J."/>
            <person name="Liu M."/>
            <person name="Dettman J."/>
            <person name="Nalam V."/>
            <person name="Broders K.D."/>
        </authorList>
    </citation>
    <scope>NUCLEOTIDE SEQUENCE [LARGE SCALE GENOMIC DNA]</scope>
    <source>
        <strain evidence="3 4">Clav52</strain>
    </source>
</reference>
<feature type="transmembrane region" description="Helical" evidence="2">
    <location>
        <begin position="303"/>
        <end position="323"/>
    </location>
</feature>
<keyword evidence="2" id="KW-1133">Transmembrane helix</keyword>
<feature type="transmembrane region" description="Helical" evidence="2">
    <location>
        <begin position="430"/>
        <end position="451"/>
    </location>
</feature>
<keyword evidence="2" id="KW-0472">Membrane</keyword>
<accession>A0A9P7TXH3</accession>
<comment type="caution">
    <text evidence="3">The sequence shown here is derived from an EMBL/GenBank/DDBJ whole genome shotgun (WGS) entry which is preliminary data.</text>
</comment>
<feature type="transmembrane region" description="Helical" evidence="2">
    <location>
        <begin position="407"/>
        <end position="424"/>
    </location>
</feature>
<evidence type="ECO:0000313" key="3">
    <source>
        <dbReference type="EMBL" id="KAG6290953.1"/>
    </source>
</evidence>
<dbReference type="AlphaFoldDB" id="A0A9P7TXH3"/>
<evidence type="ECO:0000256" key="1">
    <source>
        <dbReference type="SAM" id="MobiDB-lite"/>
    </source>
</evidence>
<name>A0A9P7TXH3_9HYPO</name>
<feature type="transmembrane region" description="Helical" evidence="2">
    <location>
        <begin position="329"/>
        <end position="348"/>
    </location>
</feature>
<organism evidence="3 4">
    <name type="scientific">Claviceps aff. purpurea</name>
    <dbReference type="NCBI Taxonomy" id="1967640"/>
    <lineage>
        <taxon>Eukaryota</taxon>
        <taxon>Fungi</taxon>
        <taxon>Dikarya</taxon>
        <taxon>Ascomycota</taxon>
        <taxon>Pezizomycotina</taxon>
        <taxon>Sordariomycetes</taxon>
        <taxon>Hypocreomycetidae</taxon>
        <taxon>Hypocreales</taxon>
        <taxon>Clavicipitaceae</taxon>
        <taxon>Claviceps</taxon>
    </lineage>
</organism>
<dbReference type="EMBL" id="SRRH01000333">
    <property type="protein sequence ID" value="KAG6290953.1"/>
    <property type="molecule type" value="Genomic_DNA"/>
</dbReference>
<sequence length="587" mass="64956">MSSPDEPDWAWFPNVKSAWSLDVVNLLVVIGESAIAEHAQAITASLPGMLPRILPAPQALLKPSRPTRMPETHARMTGVYSGTTLDSVGFFANIITPLDTLPPFSFKVLEIRHSDATIEAQFASASAVPDTAITTLARRRVQALAVGMGRFTKKLVAEAAAAAAAAAVARTGRARSRNDDNDNSREKQAGILDDAEELNDSSTSGGRRHHHHGRAKQPHQDEESGPPIAVPSPRRQPTVQFQHQHQHESLSNTATTLPDTPSYAFPPRRRSTIRERAQDLLTSPTVAVGGTRPAVPAKLFSPVHILSILSCLLSIAILTTAILRRDGTAILAISLLSLASTVVGYASFWRPILMKRKHTNQVPRGDVLIRTREGAFVLVHCSEEVARELYSGTEECEYYVGGNTYRALMALGTMLLMLSVVLLGNCTWELKVFIGASYIVLNGLYWGLGMIPRAYFWDLSRYEWVDVTPRDALDAHKVTQVGDQREGHPSFTRTLWFAIRETQLTGWVERSGAAPSTEQWRKWLREAEEAAKRHERAWPAVQRKNDILKETLRRGDVLDRAAQHAPATEVRMPVDSWNNSWSKDGTF</sequence>
<evidence type="ECO:0000313" key="4">
    <source>
        <dbReference type="Proteomes" id="UP000707071"/>
    </source>
</evidence>
<keyword evidence="4" id="KW-1185">Reference proteome</keyword>
<keyword evidence="2" id="KW-0812">Transmembrane</keyword>
<feature type="compositionally biased region" description="Polar residues" evidence="1">
    <location>
        <begin position="235"/>
        <end position="259"/>
    </location>
</feature>
<feature type="compositionally biased region" description="Basic and acidic residues" evidence="1">
    <location>
        <begin position="176"/>
        <end position="188"/>
    </location>
</feature>
<feature type="region of interest" description="Disordered" evidence="1">
    <location>
        <begin position="169"/>
        <end position="267"/>
    </location>
</feature>
<proteinExistence type="predicted"/>
<feature type="compositionally biased region" description="Basic residues" evidence="1">
    <location>
        <begin position="206"/>
        <end position="217"/>
    </location>
</feature>
<dbReference type="Proteomes" id="UP000707071">
    <property type="component" value="Unassembled WGS sequence"/>
</dbReference>
<protein>
    <submittedName>
        <fullName evidence="3">Uncharacterized protein</fullName>
    </submittedName>
</protein>
<gene>
    <name evidence="3" type="ORF">E4U09_004180</name>
</gene>
<evidence type="ECO:0000256" key="2">
    <source>
        <dbReference type="SAM" id="Phobius"/>
    </source>
</evidence>